<dbReference type="Proteomes" id="UP000499080">
    <property type="component" value="Unassembled WGS sequence"/>
</dbReference>
<reference evidence="2 3" key="1">
    <citation type="journal article" date="2019" name="Sci. Rep.">
        <title>Orb-weaving spider Araneus ventricosus genome elucidates the spidroin gene catalogue.</title>
        <authorList>
            <person name="Kono N."/>
            <person name="Nakamura H."/>
            <person name="Ohtoshi R."/>
            <person name="Moran D.A.P."/>
            <person name="Shinohara A."/>
            <person name="Yoshida Y."/>
            <person name="Fujiwara M."/>
            <person name="Mori M."/>
            <person name="Tomita M."/>
            <person name="Arakawa K."/>
        </authorList>
    </citation>
    <scope>NUCLEOTIDE SEQUENCE [LARGE SCALE GENOMIC DNA]</scope>
</reference>
<evidence type="ECO:0000313" key="2">
    <source>
        <dbReference type="EMBL" id="GBL97537.1"/>
    </source>
</evidence>
<sequence>MRILKKVKEYGESVCNPSSLLGYEGKTRPHQDGGGALHITLRRNFVKKQLISHQILFGEQNVRSCPGSRRHWQLPPSPWKTPSGCLVYGDQQGLSYLLIGSPSTFSQPPSFPLARNRNRRRGPR</sequence>
<protein>
    <submittedName>
        <fullName evidence="2">Uncharacterized protein</fullName>
    </submittedName>
</protein>
<accession>A0A4Y2C189</accession>
<gene>
    <name evidence="2" type="ORF">AVEN_162988_1</name>
</gene>
<dbReference type="EMBL" id="BGPR01000130">
    <property type="protein sequence ID" value="GBL97537.1"/>
    <property type="molecule type" value="Genomic_DNA"/>
</dbReference>
<organism evidence="2 3">
    <name type="scientific">Araneus ventricosus</name>
    <name type="common">Orbweaver spider</name>
    <name type="synonym">Epeira ventricosa</name>
    <dbReference type="NCBI Taxonomy" id="182803"/>
    <lineage>
        <taxon>Eukaryota</taxon>
        <taxon>Metazoa</taxon>
        <taxon>Ecdysozoa</taxon>
        <taxon>Arthropoda</taxon>
        <taxon>Chelicerata</taxon>
        <taxon>Arachnida</taxon>
        <taxon>Araneae</taxon>
        <taxon>Araneomorphae</taxon>
        <taxon>Entelegynae</taxon>
        <taxon>Araneoidea</taxon>
        <taxon>Araneidae</taxon>
        <taxon>Araneus</taxon>
    </lineage>
</organism>
<proteinExistence type="predicted"/>
<evidence type="ECO:0000256" key="1">
    <source>
        <dbReference type="SAM" id="MobiDB-lite"/>
    </source>
</evidence>
<name>A0A4Y2C189_ARAVE</name>
<comment type="caution">
    <text evidence="2">The sequence shown here is derived from an EMBL/GenBank/DDBJ whole genome shotgun (WGS) entry which is preliminary data.</text>
</comment>
<evidence type="ECO:0000313" key="3">
    <source>
        <dbReference type="Proteomes" id="UP000499080"/>
    </source>
</evidence>
<keyword evidence="3" id="KW-1185">Reference proteome</keyword>
<dbReference type="AlphaFoldDB" id="A0A4Y2C189"/>
<feature type="region of interest" description="Disordered" evidence="1">
    <location>
        <begin position="102"/>
        <end position="124"/>
    </location>
</feature>